<comment type="caution">
    <text evidence="2">The sequence shown here is derived from an EMBL/GenBank/DDBJ whole genome shotgun (WGS) entry which is preliminary data.</text>
</comment>
<evidence type="ECO:0000313" key="2">
    <source>
        <dbReference type="EMBL" id="MET3611772.1"/>
    </source>
</evidence>
<dbReference type="Pfam" id="PF13401">
    <property type="entry name" value="AAA_22"/>
    <property type="match status" value="1"/>
</dbReference>
<feature type="domain" description="ORC1/DEAH AAA+ ATPase" evidence="1">
    <location>
        <begin position="31"/>
        <end position="152"/>
    </location>
</feature>
<reference evidence="2 3" key="1">
    <citation type="submission" date="2024-06" db="EMBL/GenBank/DDBJ databases">
        <title>Genomic Encyclopedia of Type Strains, Phase IV (KMG-IV): sequencing the most valuable type-strain genomes for metagenomic binning, comparative biology and taxonomic classification.</title>
        <authorList>
            <person name="Goeker M."/>
        </authorList>
    </citation>
    <scope>NUCLEOTIDE SEQUENCE [LARGE SCALE GENOMIC DNA]</scope>
    <source>
        <strain evidence="2 3">DSM 29780</strain>
    </source>
</reference>
<dbReference type="RefSeq" id="WP_354554029.1">
    <property type="nucleotide sequence ID" value="NZ_JBEPMB010000001.1"/>
</dbReference>
<name>A0ABV2ITG9_9HYPH</name>
<dbReference type="PANTHER" id="PTHR35894">
    <property type="entry name" value="GENERAL SECRETION PATHWAY PROTEIN A-RELATED"/>
    <property type="match status" value="1"/>
</dbReference>
<accession>A0ABV2ITG9</accession>
<sequence>MKNTFVETSNVKRFLTALSALEQRGAQEACLAVVDGLPGLGKTTTLKQWVAQNGAVYLRAKKEWSPSWFMNELLEELRVNQPPHSFQKKFQKVVQELALRNAGAQMARRNFALVVDEADHISKKETILETVRDISDIIELPVILVGMGKVNDHLTRFPQVASRVSQKVRFEKATIDDVRLLIEKRCEVKVAPDLATFVLKVSQGFNREVLEAIANIERFGLRMDAADIGDQGVTLADMAGQPIVNDRHTNQPIFVPEQY</sequence>
<protein>
    <submittedName>
        <fullName evidence="2">DNA transposition AAA+ family ATPase</fullName>
    </submittedName>
</protein>
<keyword evidence="3" id="KW-1185">Reference proteome</keyword>
<dbReference type="Gene3D" id="3.40.50.300">
    <property type="entry name" value="P-loop containing nucleotide triphosphate hydrolases"/>
    <property type="match status" value="1"/>
</dbReference>
<dbReference type="EMBL" id="JBEPMB010000001">
    <property type="protein sequence ID" value="MET3611772.1"/>
    <property type="molecule type" value="Genomic_DNA"/>
</dbReference>
<dbReference type="PANTHER" id="PTHR35894:SF5">
    <property type="entry name" value="MU-LIKE PROPHAGE FLUMU DNA TRANSPOSITION PROTEIN B"/>
    <property type="match status" value="1"/>
</dbReference>
<proteinExistence type="predicted"/>
<dbReference type="InterPro" id="IPR027417">
    <property type="entry name" value="P-loop_NTPase"/>
</dbReference>
<evidence type="ECO:0000313" key="3">
    <source>
        <dbReference type="Proteomes" id="UP001549047"/>
    </source>
</evidence>
<dbReference type="Proteomes" id="UP001549047">
    <property type="component" value="Unassembled WGS sequence"/>
</dbReference>
<gene>
    <name evidence="2" type="ORF">ABID16_000077</name>
</gene>
<dbReference type="InterPro" id="IPR052026">
    <property type="entry name" value="ExeA_AAA_ATPase_DNA-bind"/>
</dbReference>
<evidence type="ECO:0000259" key="1">
    <source>
        <dbReference type="Pfam" id="PF13401"/>
    </source>
</evidence>
<dbReference type="InterPro" id="IPR049945">
    <property type="entry name" value="AAA_22"/>
</dbReference>
<organism evidence="2 3">
    <name type="scientific">Rhizobium aquaticum</name>
    <dbReference type="NCBI Taxonomy" id="1549636"/>
    <lineage>
        <taxon>Bacteria</taxon>
        <taxon>Pseudomonadati</taxon>
        <taxon>Pseudomonadota</taxon>
        <taxon>Alphaproteobacteria</taxon>
        <taxon>Hyphomicrobiales</taxon>
        <taxon>Rhizobiaceae</taxon>
        <taxon>Rhizobium/Agrobacterium group</taxon>
        <taxon>Rhizobium</taxon>
    </lineage>
</organism>
<dbReference type="SUPFAM" id="SSF52540">
    <property type="entry name" value="P-loop containing nucleoside triphosphate hydrolases"/>
    <property type="match status" value="1"/>
</dbReference>